<dbReference type="Gene3D" id="3.40.190.10">
    <property type="entry name" value="Periplasmic binding protein-like II"/>
    <property type="match status" value="2"/>
</dbReference>
<dbReference type="Pfam" id="PF00497">
    <property type="entry name" value="SBP_bac_3"/>
    <property type="match status" value="1"/>
</dbReference>
<feature type="domain" description="Solute-binding protein family 3/N-terminal" evidence="1">
    <location>
        <begin position="27"/>
        <end position="101"/>
    </location>
</feature>
<protein>
    <recommendedName>
        <fullName evidence="1">Solute-binding protein family 3/N-terminal domain-containing protein</fullName>
    </recommendedName>
</protein>
<dbReference type="KEGG" id="lal:AT746_02365"/>
<dbReference type="AlphaFoldDB" id="A0A0U2Z2W1"/>
<evidence type="ECO:0000313" key="2">
    <source>
        <dbReference type="EMBL" id="ALS97235.1"/>
    </source>
</evidence>
<organism evidence="2 3">
    <name type="scientific">Lacimicrobium alkaliphilum</name>
    <dbReference type="NCBI Taxonomy" id="1526571"/>
    <lineage>
        <taxon>Bacteria</taxon>
        <taxon>Pseudomonadati</taxon>
        <taxon>Pseudomonadota</taxon>
        <taxon>Gammaproteobacteria</taxon>
        <taxon>Alteromonadales</taxon>
        <taxon>Alteromonadaceae</taxon>
        <taxon>Lacimicrobium</taxon>
    </lineage>
</organism>
<proteinExistence type="predicted"/>
<evidence type="ECO:0000259" key="1">
    <source>
        <dbReference type="Pfam" id="PF00497"/>
    </source>
</evidence>
<gene>
    <name evidence="2" type="ORF">AT746_02365</name>
</gene>
<name>A0A0U2Z2W1_9ALTE</name>
<accession>A0A0U2Z2W1</accession>
<dbReference type="EMBL" id="CP013650">
    <property type="protein sequence ID" value="ALS97235.1"/>
    <property type="molecule type" value="Genomic_DNA"/>
</dbReference>
<dbReference type="RefSeq" id="WP_062475917.1">
    <property type="nucleotide sequence ID" value="NZ_CP013650.1"/>
</dbReference>
<sequence length="254" mass="29490">MCWLITFSFFTVADSPVPVHICYESEHYEPFLVLPGNDAEDPAEGYLLQLSRWAAKQSGLSVKYTRRPWSRCLNMVETGTADAAFSVIYTPERAESMRYPAGAEEERPEHFLWEAEYPFFVAKDSDFSFQQYQKRPRVGMGAPFGYVPYYKLKELGLLAPFDLSLEQGLQMVATGKIDGYVVETQTGLSAIKKLHLNERIRMTSDTLLKAYWHIPFNKDYYRRNKQRIERFWASLKPAREQVEIPDSLQVRDKN</sequence>
<reference evidence="2 3" key="1">
    <citation type="submission" date="2015-12" db="EMBL/GenBank/DDBJ databases">
        <title>Complete genome of Lacimicrobium alkaliphilum KCTC 32984.</title>
        <authorList>
            <person name="Kim S.-G."/>
            <person name="Lee Y.-J."/>
        </authorList>
    </citation>
    <scope>NUCLEOTIDE SEQUENCE [LARGE SCALE GENOMIC DNA]</scope>
    <source>
        <strain evidence="2 3">YelD216</strain>
    </source>
</reference>
<dbReference type="SUPFAM" id="SSF53850">
    <property type="entry name" value="Periplasmic binding protein-like II"/>
    <property type="match status" value="1"/>
</dbReference>
<dbReference type="Proteomes" id="UP000068447">
    <property type="component" value="Chromosome"/>
</dbReference>
<dbReference type="STRING" id="1526571.AT746_02365"/>
<keyword evidence="3" id="KW-1185">Reference proteome</keyword>
<evidence type="ECO:0000313" key="3">
    <source>
        <dbReference type="Proteomes" id="UP000068447"/>
    </source>
</evidence>
<dbReference type="InterPro" id="IPR001638">
    <property type="entry name" value="Solute-binding_3/MltF_N"/>
</dbReference>